<dbReference type="Proteomes" id="UP000000768">
    <property type="component" value="Chromosome 6"/>
</dbReference>
<dbReference type="InParanoid" id="A0A1Z5RCQ4"/>
<dbReference type="PANTHER" id="PTHR13844">
    <property type="entry name" value="SWI/SNF-RELATED MATRIX-ASSOCIATED ACTIN-DEPENDENT REGULATOR OF CHROMATIN SUBFAMILY D"/>
    <property type="match status" value="1"/>
</dbReference>
<evidence type="ECO:0000313" key="3">
    <source>
        <dbReference type="Proteomes" id="UP000000768"/>
    </source>
</evidence>
<dbReference type="OMA" id="KVMTDNP"/>
<dbReference type="GO" id="GO:0005634">
    <property type="term" value="C:nucleus"/>
    <property type="evidence" value="ECO:0000318"/>
    <property type="project" value="GO_Central"/>
</dbReference>
<dbReference type="SMART" id="SM00151">
    <property type="entry name" value="SWIB"/>
    <property type="match status" value="1"/>
</dbReference>
<dbReference type="KEGG" id="sbi:8073016"/>
<dbReference type="Gramene" id="OQU81553">
    <property type="protein sequence ID" value="OQU81553"/>
    <property type="gene ID" value="SORBI_3006G076601"/>
</dbReference>
<dbReference type="eggNOG" id="KOG1946">
    <property type="taxonomic scope" value="Eukaryota"/>
</dbReference>
<dbReference type="Pfam" id="PF02201">
    <property type="entry name" value="SWIB"/>
    <property type="match status" value="1"/>
</dbReference>
<protein>
    <recommendedName>
        <fullName evidence="1">DM2 domain-containing protein</fullName>
    </recommendedName>
</protein>
<dbReference type="InterPro" id="IPR003121">
    <property type="entry name" value="SWIB_MDM2_domain"/>
</dbReference>
<proteinExistence type="predicted"/>
<evidence type="ECO:0000259" key="1">
    <source>
        <dbReference type="PROSITE" id="PS51925"/>
    </source>
</evidence>
<accession>A0A1Z5RCQ4</accession>
<feature type="domain" description="DM2" evidence="1">
    <location>
        <begin position="16"/>
        <end position="95"/>
    </location>
</feature>
<dbReference type="OrthoDB" id="682162at2759"/>
<sequence length="98" mass="11267">MVLKRAAAECPKKVAGLMDLVNLPTQLREFAGGRSQMSHISFFLRVWSYIKDNKLQDPTNRNIVKCDEKLKTVLLGKSKVELSELPMIVKLHFPRFPR</sequence>
<dbReference type="PROSITE" id="PS51925">
    <property type="entry name" value="SWIB_MDM2"/>
    <property type="match status" value="1"/>
</dbReference>
<reference evidence="2 3" key="1">
    <citation type="journal article" date="2009" name="Nature">
        <title>The Sorghum bicolor genome and the diversification of grasses.</title>
        <authorList>
            <person name="Paterson A.H."/>
            <person name="Bowers J.E."/>
            <person name="Bruggmann R."/>
            <person name="Dubchak I."/>
            <person name="Grimwood J."/>
            <person name="Gundlach H."/>
            <person name="Haberer G."/>
            <person name="Hellsten U."/>
            <person name="Mitros T."/>
            <person name="Poliakov A."/>
            <person name="Schmutz J."/>
            <person name="Spannagl M."/>
            <person name="Tang H."/>
            <person name="Wang X."/>
            <person name="Wicker T."/>
            <person name="Bharti A.K."/>
            <person name="Chapman J."/>
            <person name="Feltus F.A."/>
            <person name="Gowik U."/>
            <person name="Grigoriev I.V."/>
            <person name="Lyons E."/>
            <person name="Maher C.A."/>
            <person name="Martis M."/>
            <person name="Narechania A."/>
            <person name="Otillar R.P."/>
            <person name="Penning B.W."/>
            <person name="Salamov A.A."/>
            <person name="Wang Y."/>
            <person name="Zhang L."/>
            <person name="Carpita N.C."/>
            <person name="Freeling M."/>
            <person name="Gingle A.R."/>
            <person name="Hash C.T."/>
            <person name="Keller B."/>
            <person name="Klein P."/>
            <person name="Kresovich S."/>
            <person name="McCann M.C."/>
            <person name="Ming R."/>
            <person name="Peterson D.G."/>
            <person name="Mehboob-ur-Rahman"/>
            <person name="Ware D."/>
            <person name="Westhoff P."/>
            <person name="Mayer K.F."/>
            <person name="Messing J."/>
            <person name="Rokhsar D.S."/>
        </authorList>
    </citation>
    <scope>NUCLEOTIDE SEQUENCE [LARGE SCALE GENOMIC DNA]</scope>
    <source>
        <strain evidence="3">cv. BTx623</strain>
    </source>
</reference>
<reference evidence="3" key="2">
    <citation type="journal article" date="2018" name="Plant J.">
        <title>The Sorghum bicolor reference genome: improved assembly, gene annotations, a transcriptome atlas, and signatures of genome organization.</title>
        <authorList>
            <person name="McCormick R.F."/>
            <person name="Truong S.K."/>
            <person name="Sreedasyam A."/>
            <person name="Jenkins J."/>
            <person name="Shu S."/>
            <person name="Sims D."/>
            <person name="Kennedy M."/>
            <person name="Amirebrahimi M."/>
            <person name="Weers B.D."/>
            <person name="McKinley B."/>
            <person name="Mattison A."/>
            <person name="Morishige D.T."/>
            <person name="Grimwood J."/>
            <person name="Schmutz J."/>
            <person name="Mullet J.E."/>
        </authorList>
    </citation>
    <scope>NUCLEOTIDE SEQUENCE [LARGE SCALE GENOMIC DNA]</scope>
    <source>
        <strain evidence="3">cv. BTx623</strain>
    </source>
</reference>
<dbReference type="CDD" id="cd10567">
    <property type="entry name" value="SWIB-MDM2_like"/>
    <property type="match status" value="1"/>
</dbReference>
<organism evidence="2 3">
    <name type="scientific">Sorghum bicolor</name>
    <name type="common">Sorghum</name>
    <name type="synonym">Sorghum vulgare</name>
    <dbReference type="NCBI Taxonomy" id="4558"/>
    <lineage>
        <taxon>Eukaryota</taxon>
        <taxon>Viridiplantae</taxon>
        <taxon>Streptophyta</taxon>
        <taxon>Embryophyta</taxon>
        <taxon>Tracheophyta</taxon>
        <taxon>Spermatophyta</taxon>
        <taxon>Magnoliopsida</taxon>
        <taxon>Liliopsida</taxon>
        <taxon>Poales</taxon>
        <taxon>Poaceae</taxon>
        <taxon>PACMAD clade</taxon>
        <taxon>Panicoideae</taxon>
        <taxon>Andropogonodae</taxon>
        <taxon>Andropogoneae</taxon>
        <taxon>Sorghinae</taxon>
        <taxon>Sorghum</taxon>
    </lineage>
</organism>
<dbReference type="SUPFAM" id="SSF47592">
    <property type="entry name" value="SWIB/MDM2 domain"/>
    <property type="match status" value="1"/>
</dbReference>
<dbReference type="Gene3D" id="1.10.245.10">
    <property type="entry name" value="SWIB/MDM2 domain"/>
    <property type="match status" value="1"/>
</dbReference>
<evidence type="ECO:0000313" key="2">
    <source>
        <dbReference type="EMBL" id="OQU81553.1"/>
    </source>
</evidence>
<dbReference type="EMBL" id="CM000765">
    <property type="protein sequence ID" value="OQU81553.1"/>
    <property type="molecule type" value="Genomic_DNA"/>
</dbReference>
<dbReference type="STRING" id="4558.A0A1Z5RCQ4"/>
<dbReference type="InterPro" id="IPR036885">
    <property type="entry name" value="SWIB_MDM2_dom_sf"/>
</dbReference>
<dbReference type="AlphaFoldDB" id="A0A1Z5RCQ4"/>
<name>A0A1Z5RCQ4_SORBI</name>
<dbReference type="InterPro" id="IPR019835">
    <property type="entry name" value="SWIB_domain"/>
</dbReference>
<dbReference type="FunCoup" id="A0A1Z5RCQ4">
    <property type="interactions" value="359"/>
</dbReference>
<keyword evidence="3" id="KW-1185">Reference proteome</keyword>
<gene>
    <name evidence="2" type="ORF">SORBI_3006G076601</name>
</gene>